<dbReference type="EMBL" id="CAXHTB010000007">
    <property type="protein sequence ID" value="CAL0309330.1"/>
    <property type="molecule type" value="Genomic_DNA"/>
</dbReference>
<name>A0AAV1WIY2_LUPLU</name>
<proteinExistence type="predicted"/>
<keyword evidence="1" id="KW-0175">Coiled coil</keyword>
<feature type="coiled-coil region" evidence="1">
    <location>
        <begin position="46"/>
        <end position="73"/>
    </location>
</feature>
<gene>
    <name evidence="2" type="ORF">LLUT_LOCUS10390</name>
</gene>
<organism evidence="2 3">
    <name type="scientific">Lupinus luteus</name>
    <name type="common">European yellow lupine</name>
    <dbReference type="NCBI Taxonomy" id="3873"/>
    <lineage>
        <taxon>Eukaryota</taxon>
        <taxon>Viridiplantae</taxon>
        <taxon>Streptophyta</taxon>
        <taxon>Embryophyta</taxon>
        <taxon>Tracheophyta</taxon>
        <taxon>Spermatophyta</taxon>
        <taxon>Magnoliopsida</taxon>
        <taxon>eudicotyledons</taxon>
        <taxon>Gunneridae</taxon>
        <taxon>Pentapetalae</taxon>
        <taxon>rosids</taxon>
        <taxon>fabids</taxon>
        <taxon>Fabales</taxon>
        <taxon>Fabaceae</taxon>
        <taxon>Papilionoideae</taxon>
        <taxon>50 kb inversion clade</taxon>
        <taxon>genistoids sensu lato</taxon>
        <taxon>core genistoids</taxon>
        <taxon>Genisteae</taxon>
        <taxon>Lupinus</taxon>
    </lineage>
</organism>
<protein>
    <submittedName>
        <fullName evidence="2">Uncharacterized protein</fullName>
    </submittedName>
</protein>
<dbReference type="AlphaFoldDB" id="A0AAV1WIY2"/>
<dbReference type="Proteomes" id="UP001497480">
    <property type="component" value="Unassembled WGS sequence"/>
</dbReference>
<comment type="caution">
    <text evidence="2">The sequence shown here is derived from an EMBL/GenBank/DDBJ whole genome shotgun (WGS) entry which is preliminary data.</text>
</comment>
<evidence type="ECO:0000313" key="2">
    <source>
        <dbReference type="EMBL" id="CAL0309330.1"/>
    </source>
</evidence>
<accession>A0AAV1WIY2</accession>
<keyword evidence="3" id="KW-1185">Reference proteome</keyword>
<evidence type="ECO:0000256" key="1">
    <source>
        <dbReference type="SAM" id="Coils"/>
    </source>
</evidence>
<reference evidence="2 3" key="1">
    <citation type="submission" date="2024-03" db="EMBL/GenBank/DDBJ databases">
        <authorList>
            <person name="Martinez-Hernandez J."/>
        </authorList>
    </citation>
    <scope>NUCLEOTIDE SEQUENCE [LARGE SCALE GENOMIC DNA]</scope>
</reference>
<evidence type="ECO:0000313" key="3">
    <source>
        <dbReference type="Proteomes" id="UP001497480"/>
    </source>
</evidence>
<sequence>MIGTDGGLIKEVGPGTNTTFKGLAAPPIGHNQMESRVENETDMVALKDVEVEVEGLKNRLDELNGACQNQMEHVELSDPTLYWNTATDMAEAWNDQSNDIGPSITSLI</sequence>